<feature type="compositionally biased region" description="Polar residues" evidence="6">
    <location>
        <begin position="346"/>
        <end position="356"/>
    </location>
</feature>
<dbReference type="InterPro" id="IPR049326">
    <property type="entry name" value="Rhodopsin_dom_fungi"/>
</dbReference>
<feature type="transmembrane region" description="Helical" evidence="7">
    <location>
        <begin position="209"/>
        <end position="229"/>
    </location>
</feature>
<comment type="similarity">
    <text evidence="5">Belongs to the SAT4 family.</text>
</comment>
<dbReference type="HOGENOM" id="CLU_028200_3_0_1"/>
<evidence type="ECO:0000256" key="2">
    <source>
        <dbReference type="ARBA" id="ARBA00022692"/>
    </source>
</evidence>
<evidence type="ECO:0000313" key="9">
    <source>
        <dbReference type="EMBL" id="KFX51378.1"/>
    </source>
</evidence>
<reference evidence="9" key="1">
    <citation type="journal article" date="2014" name="PLoS Genet.">
        <title>Signature Gene Expression Reveals Novel Clues to the Molecular Mechanisms of Dimorphic Transition in Penicillium marneffei.</title>
        <authorList>
            <person name="Yang E."/>
            <person name="Wang G."/>
            <person name="Cai J."/>
            <person name="Woo P.C."/>
            <person name="Lau S.K."/>
            <person name="Yuen K.-Y."/>
            <person name="Chow W.-N."/>
            <person name="Lin X."/>
        </authorList>
    </citation>
    <scope>NUCLEOTIDE SEQUENCE [LARGE SCALE GENOMIC DNA]</scope>
    <source>
        <strain evidence="9">PM1</strain>
    </source>
</reference>
<evidence type="ECO:0000256" key="5">
    <source>
        <dbReference type="ARBA" id="ARBA00038359"/>
    </source>
</evidence>
<protein>
    <recommendedName>
        <fullName evidence="8">Rhodopsin domain-containing protein</fullName>
    </recommendedName>
</protein>
<feature type="region of interest" description="Disordered" evidence="6">
    <location>
        <begin position="311"/>
        <end position="362"/>
    </location>
</feature>
<feature type="transmembrane region" description="Helical" evidence="7">
    <location>
        <begin position="175"/>
        <end position="197"/>
    </location>
</feature>
<dbReference type="GO" id="GO:0016020">
    <property type="term" value="C:membrane"/>
    <property type="evidence" value="ECO:0007669"/>
    <property type="project" value="UniProtKB-SubCell"/>
</dbReference>
<proteinExistence type="inferred from homology"/>
<organism evidence="9">
    <name type="scientific">Talaromyces marneffei PM1</name>
    <dbReference type="NCBI Taxonomy" id="1077442"/>
    <lineage>
        <taxon>Eukaryota</taxon>
        <taxon>Fungi</taxon>
        <taxon>Dikarya</taxon>
        <taxon>Ascomycota</taxon>
        <taxon>Pezizomycotina</taxon>
        <taxon>Eurotiomycetes</taxon>
        <taxon>Eurotiomycetidae</taxon>
        <taxon>Eurotiales</taxon>
        <taxon>Trichocomaceae</taxon>
        <taxon>Talaromyces</taxon>
        <taxon>Talaromyces sect. Talaromyces</taxon>
    </lineage>
</organism>
<feature type="transmembrane region" description="Helical" evidence="7">
    <location>
        <begin position="49"/>
        <end position="73"/>
    </location>
</feature>
<dbReference type="PANTHER" id="PTHR33048">
    <property type="entry name" value="PTH11-LIKE INTEGRAL MEMBRANE PROTEIN (AFU_ORTHOLOGUE AFUA_5G11245)"/>
    <property type="match status" value="1"/>
</dbReference>
<dbReference type="EMBL" id="JPOX01000005">
    <property type="protein sequence ID" value="KFX51378.1"/>
    <property type="molecule type" value="Genomic_DNA"/>
</dbReference>
<keyword evidence="3 7" id="KW-1133">Transmembrane helix</keyword>
<feature type="transmembrane region" description="Helical" evidence="7">
    <location>
        <begin position="15"/>
        <end position="37"/>
    </location>
</feature>
<gene>
    <name evidence="9" type="ORF">GQ26_0051890</name>
</gene>
<feature type="domain" description="Rhodopsin" evidence="8">
    <location>
        <begin position="33"/>
        <end position="274"/>
    </location>
</feature>
<dbReference type="InterPro" id="IPR052337">
    <property type="entry name" value="SAT4-like"/>
</dbReference>
<dbReference type="AlphaFoldDB" id="A0A093Y1J0"/>
<evidence type="ECO:0000256" key="7">
    <source>
        <dbReference type="SAM" id="Phobius"/>
    </source>
</evidence>
<evidence type="ECO:0000256" key="4">
    <source>
        <dbReference type="ARBA" id="ARBA00023136"/>
    </source>
</evidence>
<evidence type="ECO:0000256" key="3">
    <source>
        <dbReference type="ARBA" id="ARBA00022989"/>
    </source>
</evidence>
<comment type="caution">
    <text evidence="9">The sequence shown here is derived from an EMBL/GenBank/DDBJ whole genome shotgun (WGS) entry which is preliminary data.</text>
</comment>
<comment type="subcellular location">
    <subcellularLocation>
        <location evidence="1">Membrane</location>
        <topology evidence="1">Multi-pass membrane protein</topology>
    </subcellularLocation>
</comment>
<keyword evidence="2 7" id="KW-0812">Transmembrane</keyword>
<sequence>MTPSTATENADRGPAIVGILWTEAAISLIITALRFYARGMIRKVGWDDWLMALTTALFITCTGLVTAQTSVGGYRHEEFLSTNDIVYALKINFILRGVDILAYATGKASIGALILRIVGHQNKWQRAVVWVVIVLTALLNVLNTIFNFVQCQPVSANWDRSGSFKCWPAKAQLDFAYFMSAENVVADVILAVIPATFLSRLKSNIRRRISLSILLGLGSMASVCGIVKMTQLSSLSGVSTDFTWGEYGLTAWGVSEIFVIIVTGCIPTLKPVWDRCLSRGKNKDKSFQLSDTGKTNYKTVVLDGYINLPEGNRTSQKLRPLPTKVTPASSPTPFAGDVGDIGDDAPQSSSLDQSPVTYAYAT</sequence>
<feature type="transmembrane region" description="Helical" evidence="7">
    <location>
        <begin position="93"/>
        <end position="115"/>
    </location>
</feature>
<evidence type="ECO:0000259" key="8">
    <source>
        <dbReference type="Pfam" id="PF20684"/>
    </source>
</evidence>
<feature type="transmembrane region" description="Helical" evidence="7">
    <location>
        <begin position="249"/>
        <end position="269"/>
    </location>
</feature>
<dbReference type="PANTHER" id="PTHR33048:SF146">
    <property type="entry name" value="INTEGRAL MEMBRANE PROTEIN"/>
    <property type="match status" value="1"/>
</dbReference>
<evidence type="ECO:0000256" key="6">
    <source>
        <dbReference type="SAM" id="MobiDB-lite"/>
    </source>
</evidence>
<name>A0A093Y1J0_TALMA</name>
<keyword evidence="4 7" id="KW-0472">Membrane</keyword>
<evidence type="ECO:0000256" key="1">
    <source>
        <dbReference type="ARBA" id="ARBA00004141"/>
    </source>
</evidence>
<dbReference type="Pfam" id="PF20684">
    <property type="entry name" value="Fung_rhodopsin"/>
    <property type="match status" value="1"/>
</dbReference>
<feature type="transmembrane region" description="Helical" evidence="7">
    <location>
        <begin position="127"/>
        <end position="149"/>
    </location>
</feature>
<dbReference type="eggNOG" id="ENOG502SK9Y">
    <property type="taxonomic scope" value="Eukaryota"/>
</dbReference>
<accession>A0A093Y1J0</accession>